<organism evidence="1">
    <name type="scientific">marine metagenome</name>
    <dbReference type="NCBI Taxonomy" id="408172"/>
    <lineage>
        <taxon>unclassified sequences</taxon>
        <taxon>metagenomes</taxon>
        <taxon>ecological metagenomes</taxon>
    </lineage>
</organism>
<gene>
    <name evidence="1" type="ORF">METZ01_LOCUS310744</name>
</gene>
<sequence length="28" mass="3101">MGTMMYDKRKITSSVLGEKARKMVGPQG</sequence>
<reference evidence="1" key="1">
    <citation type="submission" date="2018-05" db="EMBL/GenBank/DDBJ databases">
        <authorList>
            <person name="Lanie J.A."/>
            <person name="Ng W.-L."/>
            <person name="Kazmierczak K.M."/>
            <person name="Andrzejewski T.M."/>
            <person name="Davidsen T.M."/>
            <person name="Wayne K.J."/>
            <person name="Tettelin H."/>
            <person name="Glass J.I."/>
            <person name="Rusch D."/>
            <person name="Podicherti R."/>
            <person name="Tsui H.-C.T."/>
            <person name="Winkler M.E."/>
        </authorList>
    </citation>
    <scope>NUCLEOTIDE SEQUENCE</scope>
</reference>
<dbReference type="EMBL" id="UINC01098967">
    <property type="protein sequence ID" value="SVC57890.1"/>
    <property type="molecule type" value="Genomic_DNA"/>
</dbReference>
<accession>A0A382NAX8</accession>
<feature type="non-terminal residue" evidence="1">
    <location>
        <position position="28"/>
    </location>
</feature>
<protein>
    <submittedName>
        <fullName evidence="1">Uncharacterized protein</fullName>
    </submittedName>
</protein>
<evidence type="ECO:0000313" key="1">
    <source>
        <dbReference type="EMBL" id="SVC57890.1"/>
    </source>
</evidence>
<name>A0A382NAX8_9ZZZZ</name>
<proteinExistence type="predicted"/>
<dbReference type="AlphaFoldDB" id="A0A382NAX8"/>